<dbReference type="EMBL" id="BK032511">
    <property type="protein sequence ID" value="DAF44346.1"/>
    <property type="molecule type" value="Genomic_DNA"/>
</dbReference>
<protein>
    <submittedName>
        <fullName evidence="1">Uncharacterized protein</fullName>
    </submittedName>
</protein>
<organism evidence="1">
    <name type="scientific">Podoviridae sp. ct8Lf7</name>
    <dbReference type="NCBI Taxonomy" id="2827723"/>
    <lineage>
        <taxon>Viruses</taxon>
        <taxon>Duplodnaviria</taxon>
        <taxon>Heunggongvirae</taxon>
        <taxon>Uroviricota</taxon>
        <taxon>Caudoviricetes</taxon>
    </lineage>
</organism>
<accession>A0A8S5S0Y4</accession>
<name>A0A8S5S0Y4_9CAUD</name>
<reference evidence="1" key="1">
    <citation type="journal article" date="2021" name="Proc. Natl. Acad. Sci. U.S.A.">
        <title>A Catalog of Tens of Thousands of Viruses from Human Metagenomes Reveals Hidden Associations with Chronic Diseases.</title>
        <authorList>
            <person name="Tisza M.J."/>
            <person name="Buck C.B."/>
        </authorList>
    </citation>
    <scope>NUCLEOTIDE SEQUENCE</scope>
    <source>
        <strain evidence="1">Ct8Lf7</strain>
    </source>
</reference>
<evidence type="ECO:0000313" key="1">
    <source>
        <dbReference type="EMBL" id="DAF44346.1"/>
    </source>
</evidence>
<proteinExistence type="predicted"/>
<sequence>MTLNIIDYLIGFKQFMEAERLLSMFRTCGGFCSNLDNKHKNISCGCS</sequence>